<evidence type="ECO:0000256" key="7">
    <source>
        <dbReference type="ARBA" id="ARBA00022812"/>
    </source>
</evidence>
<protein>
    <submittedName>
        <fullName evidence="12">Tegument protein UL51</fullName>
    </submittedName>
</protein>
<evidence type="ECO:0000256" key="10">
    <source>
        <dbReference type="ARBA" id="ARBA00023200"/>
    </source>
</evidence>
<evidence type="ECO:0000256" key="8">
    <source>
        <dbReference type="ARBA" id="ARBA00022844"/>
    </source>
</evidence>
<keyword evidence="9" id="KW-0564">Palmitate</keyword>
<dbReference type="Proteomes" id="UP000214863">
    <property type="component" value="Segment"/>
</dbReference>
<dbReference type="KEGG" id="vg:33194267"/>
<evidence type="ECO:0000256" key="1">
    <source>
        <dbReference type="ARBA" id="ARBA00001991"/>
    </source>
</evidence>
<dbReference type="GeneID" id="33194267"/>
<dbReference type="InterPro" id="IPR007619">
    <property type="entry name" value="Herpes_U44"/>
</dbReference>
<dbReference type="GO" id="GO:0044177">
    <property type="term" value="C:host cell Golgi apparatus"/>
    <property type="evidence" value="ECO:0007669"/>
    <property type="project" value="UniProtKB-SubCell"/>
</dbReference>
<keyword evidence="6" id="KW-0597">Phosphoprotein</keyword>
<name>A0A1Z1NE32_9GAMA</name>
<keyword evidence="8" id="KW-0946">Virion</keyword>
<evidence type="ECO:0000256" key="6">
    <source>
        <dbReference type="ARBA" id="ARBA00022553"/>
    </source>
</evidence>
<proteinExistence type="inferred from homology"/>
<accession>A0A1Z1NE32</accession>
<gene>
    <name evidence="12" type="primary">ORF55</name>
</gene>
<comment type="subcellular location">
    <subcellularLocation>
        <location evidence="2">Host Golgi apparatus</location>
    </subcellularLocation>
    <subcellularLocation>
        <location evidence="3">Host cytoplasm</location>
    </subcellularLocation>
    <subcellularLocation>
        <location evidence="4">Virion</location>
    </subcellularLocation>
</comment>
<dbReference type="RefSeq" id="YP_009388555.1">
    <property type="nucleotide sequence ID" value="NC_035117.1"/>
</dbReference>
<keyword evidence="10" id="KW-1035">Host cytoplasm</keyword>
<evidence type="ECO:0000313" key="12">
    <source>
        <dbReference type="EMBL" id="ARW78117.1"/>
    </source>
</evidence>
<sequence>MDPAAKAFPWFCCGCWPFGRPKNSYSPLVEEIDVCSERWKAEINLGLPPGVLVGDILQGHQNDKVLKHAYLLAVQSNNISDYLRRFDSVKIPDSCKGAVNSQLKKLKAVQNVIWNAMIAMAAGDLTVNEEGLQTLLDKQAGDTLALLEMEKLAAVIAMDESTHWAANIAQKVVTVAPPPAREEVCVGLITPGDPQESHLTLPRQLEAPLLPAADGGNRDDACGGPGLMHETYL</sequence>
<dbReference type="Pfam" id="PF04533">
    <property type="entry name" value="Herpes_U44"/>
    <property type="match status" value="1"/>
</dbReference>
<keyword evidence="11" id="KW-0449">Lipoprotein</keyword>
<dbReference type="GO" id="GO:0044423">
    <property type="term" value="C:virion component"/>
    <property type="evidence" value="ECO:0007669"/>
    <property type="project" value="UniProtKB-KW"/>
</dbReference>
<evidence type="ECO:0000256" key="9">
    <source>
        <dbReference type="ARBA" id="ARBA00023139"/>
    </source>
</evidence>
<evidence type="ECO:0000256" key="4">
    <source>
        <dbReference type="ARBA" id="ARBA00004328"/>
    </source>
</evidence>
<dbReference type="OrthoDB" id="11734at10239"/>
<keyword evidence="13" id="KW-1185">Reference proteome</keyword>
<evidence type="ECO:0000256" key="11">
    <source>
        <dbReference type="ARBA" id="ARBA00023288"/>
    </source>
</evidence>
<evidence type="ECO:0000256" key="2">
    <source>
        <dbReference type="ARBA" id="ARBA00004136"/>
    </source>
</evidence>
<dbReference type="EMBL" id="KY965444">
    <property type="protein sequence ID" value="ARW78117.1"/>
    <property type="molecule type" value="Genomic_DNA"/>
</dbReference>
<evidence type="ECO:0000313" key="13">
    <source>
        <dbReference type="Proteomes" id="UP000214863"/>
    </source>
</evidence>
<organism evidence="12">
    <name type="scientific">Common bottlenose dolphin gammaherpesvirus 1 strain Sarasota</name>
    <dbReference type="NCBI Taxonomy" id="2022783"/>
    <lineage>
        <taxon>Viruses</taxon>
        <taxon>Duplodnaviria</taxon>
        <taxon>Heunggongvirae</taxon>
        <taxon>Peploviricota</taxon>
        <taxon>Herviviricetes</taxon>
        <taxon>Herpesvirales</taxon>
        <taxon>Orthoherpesviridae</taxon>
        <taxon>Gammaherpesvirinae</taxon>
        <taxon>Bossavirus</taxon>
        <taxon>Bossavirus delphinidgamma1</taxon>
        <taxon>Delphinid gammaherpesvirus 1</taxon>
    </lineage>
</organism>
<evidence type="ECO:0000256" key="5">
    <source>
        <dbReference type="ARBA" id="ARBA00006551"/>
    </source>
</evidence>
<comment type="function">
    <text evidence="1">Plays several roles during the time course of infection, including egress of virus particles from the perinuclear space and secondary envelopment of cytoplasmic capsids that bud into specific trans-Golgi network (TGN)-derived membranes.</text>
</comment>
<comment type="similarity">
    <text evidence="5">Belongs to the herpesviridae UL51 family.</text>
</comment>
<keyword evidence="7" id="KW-1040">Host Golgi apparatus</keyword>
<evidence type="ECO:0000256" key="3">
    <source>
        <dbReference type="ARBA" id="ARBA00004192"/>
    </source>
</evidence>
<reference evidence="12" key="1">
    <citation type="submission" date="2017-04" db="EMBL/GenBank/DDBJ databases">
        <title>Genome sequence of delphinid gammaherpesvirus 1 from an Atlantic bottlenose dolphin (Tursiops truncatus).</title>
        <authorList>
            <person name="Davison A.J."/>
            <person name="Subramaniam K."/>
            <person name="Kerr K."/>
            <person name="Jacob J.J."/>
            <person name="Landrau-Giovannetti N."/>
            <person name="Waltzek T.B."/>
        </authorList>
    </citation>
    <scope>NUCLEOTIDE SEQUENCE [LARGE SCALE GENOMIC DNA]</scope>
    <source>
        <strain evidence="12">Sarasota</strain>
    </source>
</reference>